<keyword evidence="1" id="KW-1133">Transmembrane helix</keyword>
<name>A0A1F8F123_9BACT</name>
<evidence type="ECO:0000259" key="2">
    <source>
        <dbReference type="Pfam" id="PF13529"/>
    </source>
</evidence>
<accession>A0A1F8F123</accession>
<reference evidence="3 4" key="1">
    <citation type="journal article" date="2016" name="Nat. Commun.">
        <title>Thousands of microbial genomes shed light on interconnected biogeochemical processes in an aquifer system.</title>
        <authorList>
            <person name="Anantharaman K."/>
            <person name="Brown C.T."/>
            <person name="Hug L.A."/>
            <person name="Sharon I."/>
            <person name="Castelle C.J."/>
            <person name="Probst A.J."/>
            <person name="Thomas B.C."/>
            <person name="Singh A."/>
            <person name="Wilkins M.J."/>
            <person name="Karaoz U."/>
            <person name="Brodie E.L."/>
            <person name="Williams K.H."/>
            <person name="Hubbard S.S."/>
            <person name="Banfield J.F."/>
        </authorList>
    </citation>
    <scope>NUCLEOTIDE SEQUENCE [LARGE SCALE GENOMIC DNA]</scope>
</reference>
<keyword evidence="1" id="KW-0812">Transmembrane</keyword>
<dbReference type="Gene3D" id="3.90.70.10">
    <property type="entry name" value="Cysteine proteinases"/>
    <property type="match status" value="1"/>
</dbReference>
<organism evidence="3 4">
    <name type="scientific">Candidatus Yanofskybacteria bacterium RIFCSPHIGHO2_02_FULL_38_22b</name>
    <dbReference type="NCBI Taxonomy" id="1802673"/>
    <lineage>
        <taxon>Bacteria</taxon>
        <taxon>Candidatus Yanofskyibacteriota</taxon>
    </lineage>
</organism>
<gene>
    <name evidence="3" type="ORF">A3B86_03005</name>
</gene>
<feature type="domain" description="Peptidase C39-like" evidence="2">
    <location>
        <begin position="81"/>
        <end position="217"/>
    </location>
</feature>
<dbReference type="Proteomes" id="UP000176834">
    <property type="component" value="Unassembled WGS sequence"/>
</dbReference>
<evidence type="ECO:0000313" key="3">
    <source>
        <dbReference type="EMBL" id="OGN06841.1"/>
    </source>
</evidence>
<keyword evidence="1" id="KW-0472">Membrane</keyword>
<protein>
    <recommendedName>
        <fullName evidence="2">Peptidase C39-like domain-containing protein</fullName>
    </recommendedName>
</protein>
<dbReference type="AlphaFoldDB" id="A0A1F8F123"/>
<feature type="transmembrane region" description="Helical" evidence="1">
    <location>
        <begin position="6"/>
        <end position="25"/>
    </location>
</feature>
<dbReference type="InterPro" id="IPR039564">
    <property type="entry name" value="Peptidase_C39-like"/>
</dbReference>
<evidence type="ECO:0000313" key="4">
    <source>
        <dbReference type="Proteomes" id="UP000176834"/>
    </source>
</evidence>
<evidence type="ECO:0000256" key="1">
    <source>
        <dbReference type="SAM" id="Phobius"/>
    </source>
</evidence>
<dbReference type="EMBL" id="MGJN01000014">
    <property type="protein sequence ID" value="OGN06841.1"/>
    <property type="molecule type" value="Genomic_DNA"/>
</dbReference>
<comment type="caution">
    <text evidence="3">The sequence shown here is derived from an EMBL/GenBank/DDBJ whole genome shotgun (WGS) entry which is preliminary data.</text>
</comment>
<proteinExistence type="predicted"/>
<dbReference type="Pfam" id="PF13529">
    <property type="entry name" value="Peptidase_C39_2"/>
    <property type="match status" value="1"/>
</dbReference>
<sequence length="255" mass="28580">MSKNWFKIVVFVVVFLGIGAFFVFYKNKPEVIKEPIPTAQVYKSPKSTVTSKTIPAEPELITDIGSMPVEINLAVPFTVQAPYANWEDPYGDFCEEASVLMAASYVFGTTIAGPDFADQKMLEIKLFEEQRFGYHKDTSAEETATILREFYKIDKIRLVYNPTENDIKKALAEKKAVIIPAAGQQLGNPYFRQPGPLYHMLVIKGYTKEGNFITNDPGTKRGSDFIYSSSVIMNAIHDWNNGDIDNGRKVVIIVG</sequence>